<organism evidence="2 4">
    <name type="scientific">Aspergillus hiratsukae</name>
    <dbReference type="NCBI Taxonomy" id="1194566"/>
    <lineage>
        <taxon>Eukaryota</taxon>
        <taxon>Fungi</taxon>
        <taxon>Dikarya</taxon>
        <taxon>Ascomycota</taxon>
        <taxon>Pezizomycotina</taxon>
        <taxon>Eurotiomycetes</taxon>
        <taxon>Eurotiomycetidae</taxon>
        <taxon>Eurotiales</taxon>
        <taxon>Aspergillaceae</taxon>
        <taxon>Aspergillus</taxon>
        <taxon>Aspergillus subgen. Fumigati</taxon>
    </lineage>
</organism>
<dbReference type="Proteomes" id="UP000630445">
    <property type="component" value="Unassembled WGS sequence"/>
</dbReference>
<feature type="compositionally biased region" description="Basic and acidic residues" evidence="1">
    <location>
        <begin position="131"/>
        <end position="140"/>
    </location>
</feature>
<protein>
    <submittedName>
        <fullName evidence="2">Uncharacterized protein</fullName>
    </submittedName>
</protein>
<name>A0A8H6P7B6_9EURO</name>
<gene>
    <name evidence="2" type="ORF">CNMCM5793_008206</name>
    <name evidence="3" type="ORF">CNMCM6106_000511</name>
</gene>
<evidence type="ECO:0000313" key="4">
    <source>
        <dbReference type="Proteomes" id="UP000630445"/>
    </source>
</evidence>
<keyword evidence="4" id="KW-1185">Reference proteome</keyword>
<dbReference type="AlphaFoldDB" id="A0A8H6P7B6"/>
<evidence type="ECO:0000313" key="2">
    <source>
        <dbReference type="EMBL" id="KAF7118668.1"/>
    </source>
</evidence>
<sequence length="226" mass="25876">MLSTMSPGTTYQQSRRTWLTRLEGHLGKFSRNTDHDRENTIAYISSLPEETNEHAVEYALDQVVPCVVQQAKQEFWDAKSTTNKMLVRLGVNQRPRDAPSYEKSWDRYADILEGRMDYVDGELITKPSNESAHDNEKGNDNVDEDGRDIDDKYDNTEQDVKEIIAYVLELDASKIKSDDDFLRDLGAKPGQLRRIYELLCKSTTWSILSGPPVSKNPEYDGYSRVS</sequence>
<dbReference type="EMBL" id="JACBAF010002204">
    <property type="protein sequence ID" value="KAF7163695.1"/>
    <property type="molecule type" value="Genomic_DNA"/>
</dbReference>
<reference evidence="2" key="1">
    <citation type="submission" date="2020-06" db="EMBL/GenBank/DDBJ databases">
        <title>Draft genome sequences of strains closely related to Aspergillus parafelis and Aspergillus hiratsukae.</title>
        <authorList>
            <person name="Dos Santos R.A.C."/>
            <person name="Rivero-Menendez O."/>
            <person name="Steenwyk J.L."/>
            <person name="Mead M.E."/>
            <person name="Goldman G.H."/>
            <person name="Alastruey-Izquierdo A."/>
            <person name="Rokas A."/>
        </authorList>
    </citation>
    <scope>NUCLEOTIDE SEQUENCE</scope>
    <source>
        <strain evidence="2">CNM-CM5793</strain>
        <strain evidence="3">CNM-CM6106</strain>
    </source>
</reference>
<evidence type="ECO:0000313" key="3">
    <source>
        <dbReference type="EMBL" id="KAF7163695.1"/>
    </source>
</evidence>
<dbReference type="Proteomes" id="UP000662466">
    <property type="component" value="Unassembled WGS sequence"/>
</dbReference>
<comment type="caution">
    <text evidence="2">The sequence shown here is derived from an EMBL/GenBank/DDBJ whole genome shotgun (WGS) entry which is preliminary data.</text>
</comment>
<feature type="region of interest" description="Disordered" evidence="1">
    <location>
        <begin position="126"/>
        <end position="154"/>
    </location>
</feature>
<dbReference type="OrthoDB" id="10617771at2759"/>
<accession>A0A8H6P7B6</accession>
<proteinExistence type="predicted"/>
<dbReference type="EMBL" id="JACBAD010002063">
    <property type="protein sequence ID" value="KAF7118668.1"/>
    <property type="molecule type" value="Genomic_DNA"/>
</dbReference>
<evidence type="ECO:0000256" key="1">
    <source>
        <dbReference type="SAM" id="MobiDB-lite"/>
    </source>
</evidence>